<dbReference type="EMBL" id="MHOB01000047">
    <property type="protein sequence ID" value="OGZ56608.1"/>
    <property type="molecule type" value="Genomic_DNA"/>
</dbReference>
<proteinExistence type="inferred from homology"/>
<evidence type="ECO:0000256" key="10">
    <source>
        <dbReference type="PIRNR" id="PIRNR003097"/>
    </source>
</evidence>
<name>A0A1G2H3Q3_9BACT</name>
<comment type="similarity">
    <text evidence="2 10">Belongs to the ABC-4 integral membrane protein family. FtsX subfamily.</text>
</comment>
<keyword evidence="5 10" id="KW-0132">Cell division</keyword>
<evidence type="ECO:0000256" key="4">
    <source>
        <dbReference type="ARBA" id="ARBA00022475"/>
    </source>
</evidence>
<evidence type="ECO:0000256" key="6">
    <source>
        <dbReference type="ARBA" id="ARBA00022692"/>
    </source>
</evidence>
<dbReference type="InterPro" id="IPR004513">
    <property type="entry name" value="FtsX"/>
</dbReference>
<reference evidence="14 15" key="1">
    <citation type="journal article" date="2016" name="Nat. Commun.">
        <title>Thousands of microbial genomes shed light on interconnected biogeochemical processes in an aquifer system.</title>
        <authorList>
            <person name="Anantharaman K."/>
            <person name="Brown C.T."/>
            <person name="Hug L.A."/>
            <person name="Sharon I."/>
            <person name="Castelle C.J."/>
            <person name="Probst A.J."/>
            <person name="Thomas B.C."/>
            <person name="Singh A."/>
            <person name="Wilkins M.J."/>
            <person name="Karaoz U."/>
            <person name="Brodie E.L."/>
            <person name="Williams K.H."/>
            <person name="Hubbard S.S."/>
            <person name="Banfield J.F."/>
        </authorList>
    </citation>
    <scope>NUCLEOTIDE SEQUENCE [LARGE SCALE GENOMIC DNA]</scope>
</reference>
<evidence type="ECO:0000256" key="5">
    <source>
        <dbReference type="ARBA" id="ARBA00022618"/>
    </source>
</evidence>
<evidence type="ECO:0000259" key="12">
    <source>
        <dbReference type="Pfam" id="PF02687"/>
    </source>
</evidence>
<evidence type="ECO:0000256" key="7">
    <source>
        <dbReference type="ARBA" id="ARBA00022989"/>
    </source>
</evidence>
<accession>A0A1G2H3Q3</accession>
<dbReference type="PANTHER" id="PTHR47755">
    <property type="entry name" value="CELL DIVISION PROTEIN FTSX"/>
    <property type="match status" value="1"/>
</dbReference>
<feature type="transmembrane region" description="Helical" evidence="11">
    <location>
        <begin position="178"/>
        <end position="203"/>
    </location>
</feature>
<evidence type="ECO:0000313" key="15">
    <source>
        <dbReference type="Proteomes" id="UP000178996"/>
    </source>
</evidence>
<dbReference type="GO" id="GO:0051301">
    <property type="term" value="P:cell division"/>
    <property type="evidence" value="ECO:0007669"/>
    <property type="project" value="UniProtKB-KW"/>
</dbReference>
<evidence type="ECO:0000256" key="1">
    <source>
        <dbReference type="ARBA" id="ARBA00004651"/>
    </source>
</evidence>
<keyword evidence="6 11" id="KW-0812">Transmembrane</keyword>
<evidence type="ECO:0000256" key="3">
    <source>
        <dbReference type="ARBA" id="ARBA00021907"/>
    </source>
</evidence>
<feature type="transmembrane region" description="Helical" evidence="11">
    <location>
        <begin position="21"/>
        <end position="48"/>
    </location>
</feature>
<dbReference type="PANTHER" id="PTHR47755:SF1">
    <property type="entry name" value="CELL DIVISION PROTEIN FTSX"/>
    <property type="match status" value="1"/>
</dbReference>
<dbReference type="InterPro" id="IPR003838">
    <property type="entry name" value="ABC3_permease_C"/>
</dbReference>
<dbReference type="Pfam" id="PF02687">
    <property type="entry name" value="FtsX"/>
    <property type="match status" value="1"/>
</dbReference>
<keyword evidence="4 10" id="KW-1003">Cell membrane</keyword>
<dbReference type="PIRSF" id="PIRSF003097">
    <property type="entry name" value="FtsX"/>
    <property type="match status" value="1"/>
</dbReference>
<gene>
    <name evidence="14" type="ORF">A3G60_03035</name>
</gene>
<dbReference type="Pfam" id="PF18075">
    <property type="entry name" value="FtsX_ECD"/>
    <property type="match status" value="1"/>
</dbReference>
<protein>
    <recommendedName>
        <fullName evidence="3 10">Cell division protein FtsX</fullName>
    </recommendedName>
</protein>
<organism evidence="14 15">
    <name type="scientific">Candidatus Ryanbacteria bacterium RIFCSPLOWO2_12_FULL_47_9c</name>
    <dbReference type="NCBI Taxonomy" id="1802131"/>
    <lineage>
        <taxon>Bacteria</taxon>
        <taxon>Candidatus Ryaniibacteriota</taxon>
    </lineage>
</organism>
<evidence type="ECO:0000259" key="13">
    <source>
        <dbReference type="Pfam" id="PF18075"/>
    </source>
</evidence>
<feature type="domain" description="FtsX extracellular" evidence="13">
    <location>
        <begin position="60"/>
        <end position="146"/>
    </location>
</feature>
<keyword evidence="9 10" id="KW-0131">Cell cycle</keyword>
<evidence type="ECO:0000256" key="8">
    <source>
        <dbReference type="ARBA" id="ARBA00023136"/>
    </source>
</evidence>
<feature type="transmembrane region" description="Helical" evidence="11">
    <location>
        <begin position="266"/>
        <end position="295"/>
    </location>
</feature>
<comment type="caution">
    <text evidence="14">The sequence shown here is derived from an EMBL/GenBank/DDBJ whole genome shotgun (WGS) entry which is preliminary data.</text>
</comment>
<dbReference type="Proteomes" id="UP000178996">
    <property type="component" value="Unassembled WGS sequence"/>
</dbReference>
<sequence length="302" mass="33758">MFTVKIRRIITAALTNFWRNGWVSVATILVMVLALFMAGSLILFQVLLESTLAEVQKKIDVSVYFLPDAEESEILHVKKSLEQLSEVQGVEYVSRQRALEIFKERHADNTLISSALDELGENPLGASLKVEAKDPSYYEAIDVFLKNGNFRGIDKVNFRQHELVFKRLSDTLSATRKAGLGVSIVLGAIAFLVAFNTIRLAIYTSRDEIGIMRLVGASSWYVRGPFLIEGAVHGFLATVITTLLFWPLTLWLGPKAQTFFGGIDIFAYYAGNIIQFFLMLFLIGVTLGVLSSFVATQRYLKI</sequence>
<keyword evidence="8 10" id="KW-0472">Membrane</keyword>
<feature type="domain" description="ABC3 transporter permease C-terminal" evidence="12">
    <location>
        <begin position="182"/>
        <end position="301"/>
    </location>
</feature>
<evidence type="ECO:0000256" key="11">
    <source>
        <dbReference type="SAM" id="Phobius"/>
    </source>
</evidence>
<evidence type="ECO:0000313" key="14">
    <source>
        <dbReference type="EMBL" id="OGZ56608.1"/>
    </source>
</evidence>
<feature type="transmembrane region" description="Helical" evidence="11">
    <location>
        <begin position="224"/>
        <end position="246"/>
    </location>
</feature>
<dbReference type="GO" id="GO:0005886">
    <property type="term" value="C:plasma membrane"/>
    <property type="evidence" value="ECO:0007669"/>
    <property type="project" value="UniProtKB-SubCell"/>
</dbReference>
<evidence type="ECO:0000256" key="9">
    <source>
        <dbReference type="ARBA" id="ARBA00023306"/>
    </source>
</evidence>
<comment type="subcellular location">
    <subcellularLocation>
        <location evidence="1">Cell membrane</location>
        <topology evidence="1">Multi-pass membrane protein</topology>
    </subcellularLocation>
</comment>
<dbReference type="AlphaFoldDB" id="A0A1G2H3Q3"/>
<keyword evidence="7 11" id="KW-1133">Transmembrane helix</keyword>
<dbReference type="InterPro" id="IPR040690">
    <property type="entry name" value="FtsX_ECD"/>
</dbReference>
<evidence type="ECO:0000256" key="2">
    <source>
        <dbReference type="ARBA" id="ARBA00007379"/>
    </source>
</evidence>
<dbReference type="Gene3D" id="3.30.70.3040">
    <property type="match status" value="1"/>
</dbReference>